<organism evidence="4">
    <name type="scientific">uncultured marine thaumarchaeote SAT1000_48_G08</name>
    <dbReference type="NCBI Taxonomy" id="1456416"/>
    <lineage>
        <taxon>Archaea</taxon>
        <taxon>Nitrososphaerota</taxon>
        <taxon>environmental samples</taxon>
    </lineage>
</organism>
<evidence type="ECO:0000256" key="2">
    <source>
        <dbReference type="ARBA" id="ARBA00022884"/>
    </source>
</evidence>
<evidence type="ECO:0000259" key="3">
    <source>
        <dbReference type="PROSITE" id="PS50886"/>
    </source>
</evidence>
<keyword evidence="4" id="KW-0436">Ligase</keyword>
<protein>
    <submittedName>
        <fullName evidence="4">tRNA-binding domain-containing protein (MARS, metG)</fullName>
        <ecNumber evidence="4">6.1.1.10</ecNumber>
    </submittedName>
</protein>
<keyword evidence="1" id="KW-0820">tRNA-binding</keyword>
<accession>A0A075IBW3</accession>
<dbReference type="GO" id="GO:0004825">
    <property type="term" value="F:methionine-tRNA ligase activity"/>
    <property type="evidence" value="ECO:0007669"/>
    <property type="project" value="UniProtKB-EC"/>
</dbReference>
<dbReference type="GO" id="GO:0000049">
    <property type="term" value="F:tRNA binding"/>
    <property type="evidence" value="ECO:0007669"/>
    <property type="project" value="UniProtKB-KW"/>
</dbReference>
<dbReference type="AlphaFoldDB" id="A0A075IBW3"/>
<dbReference type="PANTHER" id="PTHR11586:SF37">
    <property type="entry name" value="TRNA-BINDING DOMAIN-CONTAINING PROTEIN"/>
    <property type="match status" value="1"/>
</dbReference>
<keyword evidence="2" id="KW-0694">RNA-binding</keyword>
<dbReference type="InterPro" id="IPR002547">
    <property type="entry name" value="tRNA-bd_dom"/>
</dbReference>
<dbReference type="PANTHER" id="PTHR11586">
    <property type="entry name" value="TRNA-AMINOACYLATION COFACTOR ARC1 FAMILY MEMBER"/>
    <property type="match status" value="1"/>
</dbReference>
<gene>
    <name evidence="4" type="primary">MARS</name>
    <name evidence="4" type="synonym">metG</name>
</gene>
<dbReference type="EMBL" id="KF901286">
    <property type="protein sequence ID" value="AIF25275.1"/>
    <property type="molecule type" value="Genomic_DNA"/>
</dbReference>
<dbReference type="SUPFAM" id="SSF50249">
    <property type="entry name" value="Nucleic acid-binding proteins"/>
    <property type="match status" value="1"/>
</dbReference>
<dbReference type="Gene3D" id="2.40.50.140">
    <property type="entry name" value="Nucleic acid-binding proteins"/>
    <property type="match status" value="1"/>
</dbReference>
<dbReference type="InterPro" id="IPR051270">
    <property type="entry name" value="Tyrosine-tRNA_ligase_regulator"/>
</dbReference>
<reference evidence="4" key="1">
    <citation type="journal article" date="2014" name="Genome Biol. Evol.">
        <title>Pangenome evidence for extensive interdomain horizontal transfer affecting lineage core and shell genes in uncultured planktonic thaumarchaeota and euryarchaeota.</title>
        <authorList>
            <person name="Deschamps P."/>
            <person name="Zivanovic Y."/>
            <person name="Moreira D."/>
            <person name="Rodriguez-Valera F."/>
            <person name="Lopez-Garcia P."/>
        </authorList>
    </citation>
    <scope>NUCLEOTIDE SEQUENCE</scope>
</reference>
<dbReference type="EC" id="6.1.1.10" evidence="4"/>
<dbReference type="PROSITE" id="PS50886">
    <property type="entry name" value="TRBD"/>
    <property type="match status" value="1"/>
</dbReference>
<name>A0A075IBW3_9ARCH</name>
<feature type="domain" description="TRNA-binding" evidence="3">
    <location>
        <begin position="7"/>
        <end position="107"/>
    </location>
</feature>
<sequence>MSIDYDDFSKLDLRVAKILTVEKIPGKSRIVKGEIDLGEEKRNVIIGGAEFYEAGELIGKTVIAVINLMPKKIAGIESNAMLLAADMNGKPFWLTVDDKVPLGAKIK</sequence>
<proteinExistence type="predicted"/>
<evidence type="ECO:0000313" key="4">
    <source>
        <dbReference type="EMBL" id="AIF25275.1"/>
    </source>
</evidence>
<dbReference type="InterPro" id="IPR012340">
    <property type="entry name" value="NA-bd_OB-fold"/>
</dbReference>
<evidence type="ECO:0000256" key="1">
    <source>
        <dbReference type="ARBA" id="ARBA00022555"/>
    </source>
</evidence>
<dbReference type="Pfam" id="PF01588">
    <property type="entry name" value="tRNA_bind"/>
    <property type="match status" value="1"/>
</dbReference>